<dbReference type="Pfam" id="PF00387">
    <property type="entry name" value="PI-PLC-Y"/>
    <property type="match status" value="1"/>
</dbReference>
<feature type="compositionally biased region" description="Pro residues" evidence="5">
    <location>
        <begin position="558"/>
        <end position="572"/>
    </location>
</feature>
<dbReference type="GO" id="GO:0032228">
    <property type="term" value="P:regulation of synaptic transmission, GABAergic"/>
    <property type="evidence" value="ECO:0007669"/>
    <property type="project" value="TreeGrafter"/>
</dbReference>
<dbReference type="GO" id="GO:0016042">
    <property type="term" value="P:lipid catabolic process"/>
    <property type="evidence" value="ECO:0007669"/>
    <property type="project" value="UniProtKB-KW"/>
</dbReference>
<dbReference type="Pfam" id="PF09279">
    <property type="entry name" value="EF-hand_like"/>
    <property type="match status" value="1"/>
</dbReference>
<gene>
    <name evidence="8" type="ORF">BV898_05911</name>
</gene>
<dbReference type="Pfam" id="PF00388">
    <property type="entry name" value="PI-PLC-X"/>
    <property type="match status" value="1"/>
</dbReference>
<dbReference type="SMART" id="SM00148">
    <property type="entry name" value="PLCXc"/>
    <property type="match status" value="1"/>
</dbReference>
<dbReference type="InterPro" id="IPR000008">
    <property type="entry name" value="C2_dom"/>
</dbReference>
<dbReference type="FunFam" id="2.30.29.30:FF:000025">
    <property type="entry name" value="Phosphoinositide phospholipase C"/>
    <property type="match status" value="1"/>
</dbReference>
<dbReference type="FunFam" id="1.10.238.10:FF:000005">
    <property type="entry name" value="Phosphoinositide phospholipase C"/>
    <property type="match status" value="1"/>
</dbReference>
<dbReference type="SMART" id="SM00239">
    <property type="entry name" value="C2"/>
    <property type="match status" value="1"/>
</dbReference>
<dbReference type="Pfam" id="PF00168">
    <property type="entry name" value="C2"/>
    <property type="match status" value="1"/>
</dbReference>
<dbReference type="Gene3D" id="2.60.40.150">
    <property type="entry name" value="C2 domain"/>
    <property type="match status" value="1"/>
</dbReference>
<dbReference type="PROSITE" id="PS50007">
    <property type="entry name" value="PIPLC_X_DOMAIN"/>
    <property type="match status" value="1"/>
</dbReference>
<evidence type="ECO:0000256" key="4">
    <source>
        <dbReference type="RuleBase" id="RU361133"/>
    </source>
</evidence>
<dbReference type="GO" id="GO:0004435">
    <property type="term" value="F:phosphatidylinositol-4,5-bisphosphate phospholipase C activity"/>
    <property type="evidence" value="ECO:0007669"/>
    <property type="project" value="UniProtKB-EC"/>
</dbReference>
<feature type="region of interest" description="Disordered" evidence="5">
    <location>
        <begin position="1"/>
        <end position="25"/>
    </location>
</feature>
<dbReference type="Gene3D" id="1.10.238.10">
    <property type="entry name" value="EF-hand"/>
    <property type="match status" value="1"/>
</dbReference>
<dbReference type="EMBL" id="MTYJ01000033">
    <property type="protein sequence ID" value="OQV20118.1"/>
    <property type="molecule type" value="Genomic_DNA"/>
</dbReference>
<evidence type="ECO:0000313" key="9">
    <source>
        <dbReference type="Proteomes" id="UP000192578"/>
    </source>
</evidence>
<dbReference type="InterPro" id="IPR011993">
    <property type="entry name" value="PH-like_dom_sf"/>
</dbReference>
<dbReference type="PRINTS" id="PR00390">
    <property type="entry name" value="PHPHLIPASEC"/>
</dbReference>
<dbReference type="SUPFAM" id="SSF51695">
    <property type="entry name" value="PLC-like phosphodiesterases"/>
    <property type="match status" value="1"/>
</dbReference>
<comment type="catalytic activity">
    <reaction evidence="4">
        <text>a 1,2-diacyl-sn-glycero-3-phospho-(1D-myo-inositol-4,5-bisphosphate) + H2O = 1D-myo-inositol 1,4,5-trisphosphate + a 1,2-diacyl-sn-glycerol + H(+)</text>
        <dbReference type="Rhea" id="RHEA:33179"/>
        <dbReference type="ChEBI" id="CHEBI:15377"/>
        <dbReference type="ChEBI" id="CHEBI:15378"/>
        <dbReference type="ChEBI" id="CHEBI:17815"/>
        <dbReference type="ChEBI" id="CHEBI:58456"/>
        <dbReference type="ChEBI" id="CHEBI:203600"/>
        <dbReference type="EC" id="3.1.4.11"/>
    </reaction>
</comment>
<dbReference type="PANTHER" id="PTHR10336:SF196">
    <property type="entry name" value="PHOSPHOINOSITIDE PHOSPHOLIPASE C"/>
    <property type="match status" value="1"/>
</dbReference>
<dbReference type="OrthoDB" id="269822at2759"/>
<evidence type="ECO:0000259" key="7">
    <source>
        <dbReference type="PROSITE" id="PS50008"/>
    </source>
</evidence>
<dbReference type="GO" id="GO:0046488">
    <property type="term" value="P:phosphatidylinositol metabolic process"/>
    <property type="evidence" value="ECO:0007669"/>
    <property type="project" value="TreeGrafter"/>
</dbReference>
<comment type="caution">
    <text evidence="8">The sequence shown here is derived from an EMBL/GenBank/DDBJ whole genome shotgun (WGS) entry which is preliminary data.</text>
</comment>
<keyword evidence="4" id="KW-0443">Lipid metabolism</keyword>
<keyword evidence="9" id="KW-1185">Reference proteome</keyword>
<accession>A0A1W0WY40</accession>
<dbReference type="SUPFAM" id="SSF47473">
    <property type="entry name" value="EF-hand"/>
    <property type="match status" value="1"/>
</dbReference>
<feature type="region of interest" description="Disordered" evidence="5">
    <location>
        <begin position="555"/>
        <end position="604"/>
    </location>
</feature>
<keyword evidence="4" id="KW-0442">Lipid degradation</keyword>
<dbReference type="EC" id="3.1.4.11" evidence="4"/>
<dbReference type="SUPFAM" id="SSF50729">
    <property type="entry name" value="PH domain-like"/>
    <property type="match status" value="1"/>
</dbReference>
<dbReference type="InterPro" id="IPR035892">
    <property type="entry name" value="C2_domain_sf"/>
</dbReference>
<reference evidence="9" key="1">
    <citation type="submission" date="2017-01" db="EMBL/GenBank/DDBJ databases">
        <title>Comparative genomics of anhydrobiosis in the tardigrade Hypsibius dujardini.</title>
        <authorList>
            <person name="Yoshida Y."/>
            <person name="Koutsovoulos G."/>
            <person name="Laetsch D."/>
            <person name="Stevens L."/>
            <person name="Kumar S."/>
            <person name="Horikawa D."/>
            <person name="Ishino K."/>
            <person name="Komine S."/>
            <person name="Tomita M."/>
            <person name="Blaxter M."/>
            <person name="Arakawa K."/>
        </authorList>
    </citation>
    <scope>NUCLEOTIDE SEQUENCE [LARGE SCALE GENOMIC DNA]</scope>
    <source>
        <strain evidence="9">Z151</strain>
    </source>
</reference>
<dbReference type="PROSITE" id="PS50008">
    <property type="entry name" value="PIPLC_Y_DOMAIN"/>
    <property type="match status" value="1"/>
</dbReference>
<dbReference type="CDD" id="cd00275">
    <property type="entry name" value="C2_PLC_like"/>
    <property type="match status" value="1"/>
</dbReference>
<dbReference type="InterPro" id="IPR017946">
    <property type="entry name" value="PLC-like_Pdiesterase_TIM-brl"/>
</dbReference>
<dbReference type="InterPro" id="IPR011992">
    <property type="entry name" value="EF-hand-dom_pair"/>
</dbReference>
<dbReference type="GO" id="GO:0007214">
    <property type="term" value="P:gamma-aminobutyric acid signaling pathway"/>
    <property type="evidence" value="ECO:0007669"/>
    <property type="project" value="TreeGrafter"/>
</dbReference>
<evidence type="ECO:0000256" key="5">
    <source>
        <dbReference type="SAM" id="MobiDB-lite"/>
    </source>
</evidence>
<protein>
    <recommendedName>
        <fullName evidence="4">Phosphoinositide phospholipase C</fullName>
        <ecNumber evidence="4">3.1.4.11</ecNumber>
    </recommendedName>
</protein>
<dbReference type="GO" id="GO:0048015">
    <property type="term" value="P:phosphatidylinositol-mediated signaling"/>
    <property type="evidence" value="ECO:0007669"/>
    <property type="project" value="TreeGrafter"/>
</dbReference>
<keyword evidence="3" id="KW-0807">Transducer</keyword>
<dbReference type="InterPro" id="IPR001711">
    <property type="entry name" value="PLipase_C_Pinositol-sp_Y"/>
</dbReference>
<evidence type="ECO:0000256" key="1">
    <source>
        <dbReference type="ARBA" id="ARBA00004496"/>
    </source>
</evidence>
<evidence type="ECO:0000259" key="6">
    <source>
        <dbReference type="PROSITE" id="PS50004"/>
    </source>
</evidence>
<dbReference type="SUPFAM" id="SSF49562">
    <property type="entry name" value="C2 domain (Calcium/lipid-binding domain, CaLB)"/>
    <property type="match status" value="1"/>
</dbReference>
<dbReference type="GO" id="GO:0005737">
    <property type="term" value="C:cytoplasm"/>
    <property type="evidence" value="ECO:0007669"/>
    <property type="project" value="UniProtKB-SubCell"/>
</dbReference>
<evidence type="ECO:0000313" key="8">
    <source>
        <dbReference type="EMBL" id="OQV20118.1"/>
    </source>
</evidence>
<evidence type="ECO:0000256" key="2">
    <source>
        <dbReference type="ARBA" id="ARBA00022490"/>
    </source>
</evidence>
<feature type="compositionally biased region" description="Acidic residues" evidence="5">
    <location>
        <begin position="578"/>
        <end position="595"/>
    </location>
</feature>
<dbReference type="PROSITE" id="PS50004">
    <property type="entry name" value="C2"/>
    <property type="match status" value="1"/>
</dbReference>
<dbReference type="PANTHER" id="PTHR10336">
    <property type="entry name" value="PHOSPHOINOSITIDE-SPECIFIC PHOSPHOLIPASE C FAMILY PROTEIN"/>
    <property type="match status" value="1"/>
</dbReference>
<dbReference type="Pfam" id="PF16457">
    <property type="entry name" value="PH_12"/>
    <property type="match status" value="1"/>
</dbReference>
<dbReference type="AlphaFoldDB" id="A0A1W0WY40"/>
<dbReference type="CDD" id="cd13364">
    <property type="entry name" value="PH_PLC_eta"/>
    <property type="match status" value="1"/>
</dbReference>
<dbReference type="InterPro" id="IPR015359">
    <property type="entry name" value="PLC_EF-hand-like"/>
</dbReference>
<dbReference type="SMART" id="SM00149">
    <property type="entry name" value="PLCYc"/>
    <property type="match status" value="1"/>
</dbReference>
<dbReference type="Gene3D" id="2.30.29.30">
    <property type="entry name" value="Pleckstrin-homology domain (PH domain)/Phosphotyrosine-binding domain (PTB)"/>
    <property type="match status" value="1"/>
</dbReference>
<sequence length="1178" mass="131502">MEQQASRPLLDHHFGVERLPAGERNGGLRKGSVTVAAVAAVAGGGGGGGAPLLLDNVVAELNGIKDGLPQQQLQAKTESGPMMRRSSLVKDLDSRRPRVKKTVSFTSMPNERKITSVQDCIAYMMRGSKLVKLRSNSRQYWRTFTLDGDKSAIRWTPTAKKPEQAKVPINAMKEVLIGKRTDVFRAKEASDYAEDCAFSIVYGVHYETLDLLAKDVDEANIWVTGLMSLMTITNGNDHLVDERETWLVECFEERARAVRPDEHKACLSQDEVSCLIYDMSSTFPLQRIKQRIKEFQRTKTDEGLLVDVDCFLELYKDITTRPEIYHLLIRHANKEYMTVDDLITFLEVEQGMMNVSREHAVALIEQFEPSSSSRTNCHLHIEGLTRFLLSESCFDPEQRLVCQDMTQPLAHYFIASSHNTYLVEDQLKGPSSIEGYIQALINGCRFLEMDVWDGSDDDPVIFHGHTLTSKVPFRRAVEAIRIHAFEKSHYPLILCIEVHCSVKQQLIMVDLLKTSLGPMLLLSGARDGIIDEATGLHHLPSPEALKNKILILGRKLPQPSPPSQPPPPPPPVILTITPEDDTAGGGDVTEDDESAESISARNNERPGSIKRIRLARPFSDLINYCQFQRFKSFTHSAKQGNCCCVESIPECVALKLAHSTPEEFVQHTRRFLTRVYPSGIRVDSSNFSPQDVWNCGVQIAAMNYQSVGLMMDMNTARFSQNGNCGYVLKPTVMREDVPLYNIHKKEIPGVTPHTVHIKIISAINLPKPTGAATKGDVIDPFAKLEVYGIPSDCCEFRTKTVLNNGVNPVFDETFEFRLAFPDLALIRFVLLDDECIGDDFIAQYCIPMDCMQTGYRHVRLKSLYGKDIPNCYLFIHIAVTNKNGGGKSMRTGISGLLLRHQRQMESLKPAGVKVIDDLLKNITPAFKEAAELKDNVARAILIFKEECGQNQAANVKQCVRSLLNKFPAVASSGGEVSPLKIQIHGAYPEIGLTSLTVSEHPRKVLTAFDNVIAQCRYVIDNADRVTAALAGAHKTLLELYEEMQAPPTSPGGPRLKKTAKISEHVYWNIRLLKGHGDLAEQTLLECQDFVKKGEDSVAPVGVRHTRDEDSVAAVGRNFFTLEAREFFSSVSITAHPRLNFITLIPFFLWGEFVEDVFREEGGNFTRDLLPPPADEGRV</sequence>
<feature type="domain" description="PI-PLC Y-box" evidence="7">
    <location>
        <begin position="618"/>
        <end position="734"/>
    </location>
</feature>
<keyword evidence="2" id="KW-0963">Cytoplasm</keyword>
<keyword evidence="4" id="KW-0378">Hydrolase</keyword>
<proteinExistence type="predicted"/>
<dbReference type="InterPro" id="IPR001192">
    <property type="entry name" value="PI-PLC_fam"/>
</dbReference>
<dbReference type="Proteomes" id="UP000192578">
    <property type="component" value="Unassembled WGS sequence"/>
</dbReference>
<name>A0A1W0WY40_HYPEX</name>
<comment type="subcellular location">
    <subcellularLocation>
        <location evidence="1">Cytoplasm</location>
    </subcellularLocation>
</comment>
<dbReference type="GO" id="GO:0051209">
    <property type="term" value="P:release of sequestered calcium ion into cytosol"/>
    <property type="evidence" value="ECO:0007669"/>
    <property type="project" value="TreeGrafter"/>
</dbReference>
<dbReference type="InterPro" id="IPR001849">
    <property type="entry name" value="PH_domain"/>
</dbReference>
<organism evidence="8 9">
    <name type="scientific">Hypsibius exemplaris</name>
    <name type="common">Freshwater tardigrade</name>
    <dbReference type="NCBI Taxonomy" id="2072580"/>
    <lineage>
        <taxon>Eukaryota</taxon>
        <taxon>Metazoa</taxon>
        <taxon>Ecdysozoa</taxon>
        <taxon>Tardigrada</taxon>
        <taxon>Eutardigrada</taxon>
        <taxon>Parachela</taxon>
        <taxon>Hypsibioidea</taxon>
        <taxon>Hypsibiidae</taxon>
        <taxon>Hypsibius</taxon>
    </lineage>
</organism>
<feature type="domain" description="C2" evidence="6">
    <location>
        <begin position="736"/>
        <end position="862"/>
    </location>
</feature>
<dbReference type="Gene3D" id="3.20.20.190">
    <property type="entry name" value="Phosphatidylinositol (PI) phosphodiesterase"/>
    <property type="match status" value="1"/>
</dbReference>
<evidence type="ECO:0000256" key="3">
    <source>
        <dbReference type="ARBA" id="ARBA00023224"/>
    </source>
</evidence>
<dbReference type="InterPro" id="IPR000909">
    <property type="entry name" value="PLipase_C_PInositol-sp_X_dom"/>
</dbReference>